<dbReference type="VEuPathDB" id="FungiDB:CNG03875"/>
<evidence type="ECO:0000256" key="1">
    <source>
        <dbReference type="SAM" id="MobiDB-lite"/>
    </source>
</evidence>
<dbReference type="EMBL" id="AE017347">
    <property type="protein sequence ID" value="ALO69309.1"/>
    <property type="molecule type" value="Genomic_DNA"/>
</dbReference>
<proteinExistence type="predicted"/>
<reference evidence="2 3" key="1">
    <citation type="journal article" date="2005" name="Science">
        <title>The genome of the basidiomycetous yeast and human pathogen Cryptococcus neoformans.</title>
        <authorList>
            <person name="Loftus B.J."/>
            <person name="Fung E."/>
            <person name="Roncaglia P."/>
            <person name="Rowley D."/>
            <person name="Amedeo P."/>
            <person name="Bruno D."/>
            <person name="Vamathevan J."/>
            <person name="Miranda M."/>
            <person name="Anderson I.J."/>
            <person name="Fraser J.A."/>
            <person name="Allen J.E."/>
            <person name="Bosdet I.E."/>
            <person name="Brent M.R."/>
            <person name="Chiu R."/>
            <person name="Doering T.L."/>
            <person name="Donlin M.J."/>
            <person name="D'Souza C.A."/>
            <person name="Fox D.S."/>
            <person name="Grinberg V."/>
            <person name="Fu J."/>
            <person name="Fukushima M."/>
            <person name="Haas B.J."/>
            <person name="Huang J.C."/>
            <person name="Janbon G."/>
            <person name="Jones S.J."/>
            <person name="Koo H.L."/>
            <person name="Krzywinski M.I."/>
            <person name="Kwon-Chung J.K."/>
            <person name="Lengeler K.B."/>
            <person name="Maiti R."/>
            <person name="Marra M.A."/>
            <person name="Marra R.E."/>
            <person name="Mathewson C.A."/>
            <person name="Mitchell T.G."/>
            <person name="Pertea M."/>
            <person name="Riggs F.R."/>
            <person name="Salzberg S.L."/>
            <person name="Schein J.E."/>
            <person name="Shvartsbeyn A."/>
            <person name="Shin H."/>
            <person name="Shumway M."/>
            <person name="Specht C.A."/>
            <person name="Suh B.B."/>
            <person name="Tenney A."/>
            <person name="Utterback T.R."/>
            <person name="Wickes B.L."/>
            <person name="Wortman J.R."/>
            <person name="Wye N.H."/>
            <person name="Kronstad J.W."/>
            <person name="Lodge J.K."/>
            <person name="Heitman J."/>
            <person name="Davis R.W."/>
            <person name="Fraser C.M."/>
            <person name="Hyman R.W."/>
        </authorList>
    </citation>
    <scope>NUCLEOTIDE SEQUENCE [LARGE SCALE GENOMIC DNA]</scope>
    <source>
        <strain evidence="3">JEC21 / ATCC MYA-565</strain>
    </source>
</reference>
<keyword evidence="3" id="KW-1185">Reference proteome</keyword>
<evidence type="ECO:0000313" key="2">
    <source>
        <dbReference type="EMBL" id="ALO69309.1"/>
    </source>
</evidence>
<sequence length="694" mass="78300">MYSLFFDLLYLHKQPFHFIHRSLLVTWKGVSNSLAYHCPRPPPPCSSCLSTTMVATTGCRSSFPSSHTSHYSFFAPSVFDKVKSAWTTFFSKFGFGKGKDKDEATLLSASPNAHEGFLSFVSSLAPYPVSTRVKQPTIDTMDSRVSYPSSEVPVLKPIQVHEAIPIISIINASSGSLPPPSPTISLESSQDSIKIVKGPTFPETVFADVPHNKHIPTVRALKRVTWTRHFIKNTPTDVFRAENAQIKSNDKPIPRLNFGPILRSFGEPEDDQVSVTSMIDEEYEHEHKHLIDSYQFVEGQRRAHSLPTDSFGRWQIPYLINYQARMMVPSLKQVSVCTPTLEHVAHAVIIEESESLSLDSQSYDHECRILARWPKETHHSSISSADIPICQGQKQMNPYNDSPNHSIASLPSWYSYFTSNVDNFLQDQQDKQDEQERPLLPNNSNTNSIGGILSSINWFPSINSPDNGNRSISTQTVEQDYSHLCKSPGNTQGRTRNKVEHRGGKMFAQSCLEALEDWKRETVFRPAFESESGRQGGGGNERNDGQGIESALECPSGQEEVGREDHDYEERRVLLESTAPGETSRWQSFAEFGEFGFRHDHQIFRPEIPFSFGASDVKPRTPLSQLSIKPNLIKVNVDHAQGTMQTHEHHLPSIKFSMRARYTKMYIKEEQMANPAKNESKARWSRRLGGALRM</sequence>
<dbReference type="Proteomes" id="UP000002149">
    <property type="component" value="Chromosome 7"/>
</dbReference>
<gene>
    <name evidence="2" type="ordered locus">CNG03875</name>
</gene>
<dbReference type="PaxDb" id="214684-A0A0S2M5N7"/>
<dbReference type="InParanoid" id="A0A0S2M5N7"/>
<feature type="region of interest" description="Disordered" evidence="1">
    <location>
        <begin position="673"/>
        <end position="694"/>
    </location>
</feature>
<evidence type="ECO:0000313" key="3">
    <source>
        <dbReference type="Proteomes" id="UP000002149"/>
    </source>
</evidence>
<dbReference type="OrthoDB" id="2571520at2759"/>
<dbReference type="AlphaFoldDB" id="A0A0S2M5N7"/>
<organism evidence="2 3">
    <name type="scientific">Cryptococcus deneoformans (strain JEC21 / ATCC MYA-565)</name>
    <name type="common">Cryptococcus neoformans var. neoformans serotype D</name>
    <dbReference type="NCBI Taxonomy" id="214684"/>
    <lineage>
        <taxon>Eukaryota</taxon>
        <taxon>Fungi</taxon>
        <taxon>Dikarya</taxon>
        <taxon>Basidiomycota</taxon>
        <taxon>Agaricomycotina</taxon>
        <taxon>Tremellomycetes</taxon>
        <taxon>Tremellales</taxon>
        <taxon>Cryptococcaceae</taxon>
        <taxon>Cryptococcus</taxon>
        <taxon>Cryptococcus neoformans species complex</taxon>
    </lineage>
</organism>
<protein>
    <submittedName>
        <fullName evidence="2">Uncharacterized protein</fullName>
    </submittedName>
</protein>
<name>A0A0S2M5N7_CRYD1</name>
<dbReference type="RefSeq" id="XP_024514567.1">
    <property type="nucleotide sequence ID" value="XM_024658648.1"/>
</dbReference>
<feature type="region of interest" description="Disordered" evidence="1">
    <location>
        <begin position="528"/>
        <end position="568"/>
    </location>
</feature>
<accession>A0A0S2M5N7</accession>
<dbReference type="GeneID" id="36392958"/>
<dbReference type="KEGG" id="cne:CNG03875"/>